<keyword evidence="7" id="KW-1185">Reference proteome</keyword>
<dbReference type="BioCyc" id="SONE211586:G1GMP-4185-MONOMER"/>
<organism evidence="6 7">
    <name type="scientific">Shewanella oneidensis (strain ATCC 700550 / JCM 31522 / CIP 106686 / LMG 19005 / NCIMB 14063 / MR-1)</name>
    <dbReference type="NCBI Taxonomy" id="211586"/>
    <lineage>
        <taxon>Bacteria</taxon>
        <taxon>Pseudomonadati</taxon>
        <taxon>Pseudomonadota</taxon>
        <taxon>Gammaproteobacteria</taxon>
        <taxon>Alteromonadales</taxon>
        <taxon>Shewanellaceae</taxon>
        <taxon>Shewanella</taxon>
    </lineage>
</organism>
<reference evidence="6 7" key="2">
    <citation type="journal article" date="2005" name="Proteomics">
        <title>Global detection and characterization of hypothetical proteins in Shewanella oneidensis MR-1 using LC-MS based proteomics.</title>
        <authorList>
            <person name="Elias D.A."/>
            <person name="Monroe M.E."/>
            <person name="Marshall M.J."/>
            <person name="Romine M.F."/>
            <person name="Belieav A.S."/>
            <person name="Fredrickson J.K."/>
            <person name="Anderson G.A."/>
            <person name="Smith R.D."/>
            <person name="Lipton M.S."/>
        </authorList>
    </citation>
    <scope>NUCLEOTIDE SEQUENCE [LARGE SCALE GENOMIC DNA]</scope>
    <source>
        <strain evidence="7">ATCC 700550 / JCM 31522 / CIP 106686 / LMG 19005 / NCIMB 14063 / MR-1</strain>
    </source>
</reference>
<reference evidence="6 7" key="1">
    <citation type="journal article" date="2002" name="Nat. Biotechnol.">
        <title>Genome sequence of the dissimilatory metal ion-reducing bacterium Shewanella oneidensis.</title>
        <authorList>
            <person name="Heidelberg J.F."/>
            <person name="Paulsen I.T."/>
            <person name="Nelson K.E."/>
            <person name="Gaidos E.J."/>
            <person name="Nelson W.C."/>
            <person name="Read T.D."/>
            <person name="Eisen J.A."/>
            <person name="Seshadri R."/>
            <person name="Ward N."/>
            <person name="Methe B."/>
            <person name="Clayton R.A."/>
            <person name="Meyer T."/>
            <person name="Tsapin A."/>
            <person name="Scott J."/>
            <person name="Beanan M."/>
            <person name="Brinkac L."/>
            <person name="Daugherty S."/>
            <person name="DeBoy R.T."/>
            <person name="Dodson R.J."/>
            <person name="Durkin A.S."/>
            <person name="Haft D.H."/>
            <person name="Kolonay J.F."/>
            <person name="Madupu R."/>
            <person name="Peterson J.D."/>
            <person name="Umayam L.A."/>
            <person name="White O."/>
            <person name="Wolf A.M."/>
            <person name="Vamathevan J."/>
            <person name="Weidman J."/>
            <person name="Impraim M."/>
            <person name="Lee K."/>
            <person name="Berry K."/>
            <person name="Lee C."/>
            <person name="Mueller J."/>
            <person name="Khouri H."/>
            <person name="Gill J."/>
            <person name="Utterback T.R."/>
            <person name="McDonald L.A."/>
            <person name="Feldblyum T.V."/>
            <person name="Smith H.O."/>
            <person name="Venter J.C."/>
            <person name="Nealson K.H."/>
            <person name="Fraser C.M."/>
        </authorList>
    </citation>
    <scope>NUCLEOTIDE SEQUENCE [LARGE SCALE GENOMIC DNA]</scope>
    <source>
        <strain evidence="7">ATCC 700550 / JCM 31522 / CIP 106686 / LMG 19005 / NCIMB 14063 / MR-1</strain>
    </source>
</reference>
<dbReference type="Proteomes" id="UP000008186">
    <property type="component" value="Chromosome"/>
</dbReference>
<dbReference type="EMBL" id="AE014299">
    <property type="protein sequence ID" value="AFV73603.1"/>
    <property type="molecule type" value="Genomic_DNA"/>
</dbReference>
<dbReference type="AlphaFoldDB" id="K4PSM0"/>
<proteinExistence type="inferred from homology"/>
<dbReference type="InterPro" id="IPR000847">
    <property type="entry name" value="LysR_HTH_N"/>
</dbReference>
<accession>K4PSM0</accession>
<keyword evidence="4" id="KW-0804">Transcription</keyword>
<dbReference type="SUPFAM" id="SSF53850">
    <property type="entry name" value="Periplasmic binding protein-like II"/>
    <property type="match status" value="1"/>
</dbReference>
<dbReference type="GO" id="GO:0003677">
    <property type="term" value="F:DNA binding"/>
    <property type="evidence" value="ECO:0007669"/>
    <property type="project" value="UniProtKB-KW"/>
</dbReference>
<dbReference type="CDD" id="cd08417">
    <property type="entry name" value="PBP2_Nitroaromatics_like"/>
    <property type="match status" value="1"/>
</dbReference>
<gene>
    <name evidence="6" type="ordered locus">SO_4526</name>
</gene>
<dbReference type="GO" id="GO:0003700">
    <property type="term" value="F:DNA-binding transcription factor activity"/>
    <property type="evidence" value="ECO:0007669"/>
    <property type="project" value="InterPro"/>
</dbReference>
<dbReference type="HOGENOM" id="CLU_039613_39_2_6"/>
<dbReference type="STRING" id="211586.SO_4526"/>
<dbReference type="InterPro" id="IPR050389">
    <property type="entry name" value="LysR-type_TF"/>
</dbReference>
<dbReference type="KEGG" id="son:SO_4526"/>
<dbReference type="GO" id="GO:0006355">
    <property type="term" value="P:regulation of DNA-templated transcription"/>
    <property type="evidence" value="ECO:0000318"/>
    <property type="project" value="GO_Central"/>
</dbReference>
<evidence type="ECO:0000256" key="3">
    <source>
        <dbReference type="ARBA" id="ARBA00023125"/>
    </source>
</evidence>
<evidence type="ECO:0000313" key="6">
    <source>
        <dbReference type="EMBL" id="AFV73603.1"/>
    </source>
</evidence>
<reference evidence="6 7" key="3">
    <citation type="journal article" date="2008" name="Appl. Environ. Microbiol.">
        <title>Identification of mobile elements and pseudogenes in the Shewanella oneidensis MR-1 genome.</title>
        <authorList>
            <person name="Romine M.F."/>
            <person name="Carlson T.S."/>
            <person name="Norbeck A.D."/>
            <person name="McCue L.A."/>
            <person name="Lipton M.S."/>
        </authorList>
    </citation>
    <scope>NUCLEOTIDE SEQUENCE [LARGE SCALE GENOMIC DNA]</scope>
    <source>
        <strain evidence="7">ATCC 700550 / JCM 31522 / CIP 106686 / LMG 19005 / NCIMB 14063 / MR-1</strain>
    </source>
</reference>
<dbReference type="PaxDb" id="211586-SO_4526"/>
<reference evidence="6 7" key="4">
    <citation type="journal article" date="2011" name="BMC Genomics">
        <title>Genome-wide protein localization prediction strategies for gram negative bacteria.</title>
        <authorList>
            <person name="Romine M.F."/>
        </authorList>
    </citation>
    <scope>NUCLEOTIDE SEQUENCE [LARGE SCALE GENOMIC DNA]</scope>
    <source>
        <strain evidence="7">ATCC 700550 / JCM 31522 / CIP 106686 / LMG 19005 / NCIMB 14063 / MR-1</strain>
    </source>
</reference>
<evidence type="ECO:0000313" key="7">
    <source>
        <dbReference type="Proteomes" id="UP000008186"/>
    </source>
</evidence>
<dbReference type="PANTHER" id="PTHR30118">
    <property type="entry name" value="HTH-TYPE TRANSCRIPTIONAL REGULATOR LEUO-RELATED"/>
    <property type="match status" value="1"/>
</dbReference>
<dbReference type="OrthoDB" id="8893795at2"/>
<dbReference type="PRINTS" id="PR00039">
    <property type="entry name" value="HTHLYSR"/>
</dbReference>
<name>K4PSM0_SHEON</name>
<dbReference type="Pfam" id="PF03466">
    <property type="entry name" value="LysR_substrate"/>
    <property type="match status" value="1"/>
</dbReference>
<dbReference type="InterPro" id="IPR036388">
    <property type="entry name" value="WH-like_DNA-bd_sf"/>
</dbReference>
<dbReference type="PANTHER" id="PTHR30118:SF7">
    <property type="entry name" value="TRANSCRIPTIONAL REGULATOR LYSR FAMILY"/>
    <property type="match status" value="1"/>
</dbReference>
<dbReference type="PROSITE" id="PS50931">
    <property type="entry name" value="HTH_LYSR"/>
    <property type="match status" value="1"/>
</dbReference>
<dbReference type="eggNOG" id="COG0583">
    <property type="taxonomic scope" value="Bacteria"/>
</dbReference>
<evidence type="ECO:0000256" key="2">
    <source>
        <dbReference type="ARBA" id="ARBA00023015"/>
    </source>
</evidence>
<comment type="similarity">
    <text evidence="1">Belongs to the LysR transcriptional regulatory family.</text>
</comment>
<dbReference type="Gene3D" id="3.40.190.10">
    <property type="entry name" value="Periplasmic binding protein-like II"/>
    <property type="match status" value="2"/>
</dbReference>
<dbReference type="RefSeq" id="WP_011074143.1">
    <property type="nucleotide sequence ID" value="NC_004347.2"/>
</dbReference>
<dbReference type="PhylomeDB" id="K4PSM0"/>
<dbReference type="SUPFAM" id="SSF46785">
    <property type="entry name" value="Winged helix' DNA-binding domain"/>
    <property type="match status" value="1"/>
</dbReference>
<dbReference type="InterPro" id="IPR005119">
    <property type="entry name" value="LysR_subst-bd"/>
</dbReference>
<keyword evidence="2" id="KW-0805">Transcription regulation</keyword>
<evidence type="ECO:0000256" key="4">
    <source>
        <dbReference type="ARBA" id="ARBA00023163"/>
    </source>
</evidence>
<evidence type="ECO:0000259" key="5">
    <source>
        <dbReference type="PROSITE" id="PS50931"/>
    </source>
</evidence>
<protein>
    <submittedName>
        <fullName evidence="6">Transcriptional regulator LysR family</fullName>
    </submittedName>
</protein>
<dbReference type="Gene3D" id="1.10.10.10">
    <property type="entry name" value="Winged helix-like DNA-binding domain superfamily/Winged helix DNA-binding domain"/>
    <property type="match status" value="1"/>
</dbReference>
<feature type="domain" description="HTH lysR-type" evidence="5">
    <location>
        <begin position="5"/>
        <end position="62"/>
    </location>
</feature>
<keyword evidence="3" id="KW-0238">DNA-binding</keyword>
<dbReference type="Pfam" id="PF00126">
    <property type="entry name" value="HTH_1"/>
    <property type="match status" value="1"/>
</dbReference>
<dbReference type="InterPro" id="IPR036390">
    <property type="entry name" value="WH_DNA-bd_sf"/>
</dbReference>
<evidence type="ECO:0000256" key="1">
    <source>
        <dbReference type="ARBA" id="ARBA00009437"/>
    </source>
</evidence>
<sequence>MLKHLDLNLLPVLEILLEEQSVTAAAARLHLSQSAVSKQLTRLREVFDDPLFERTAYGLKPTPKALSLAPDLRQCLQQLAQFTRPDSFEPALSQRQFRMHLVETTYSLTFPYFMPSLLVQAPWVSLNCQTWRLDTMDRLLRCDIDLAIGCREWDERSPMHVNHIPDDLHYVELVQDYTVCLMRRDHPALAQEWDLDTFLSYRQLQVAFGGLEHWLLDDVLQMQGRKRDIAVNMTDFQSALALCEQSDLILCAPSRYALAVMKSFDLKYLPPPIKLIPGAYLLMWHKHFEHDLSHKWLRELIIGKVHASLPNISAKPSL</sequence>
<dbReference type="InterPro" id="IPR037402">
    <property type="entry name" value="YidZ_PBP2"/>
</dbReference>